<keyword evidence="4" id="KW-0808">Transferase</keyword>
<dbReference type="Pfam" id="PF17919">
    <property type="entry name" value="RT_RNaseH_2"/>
    <property type="match status" value="1"/>
</dbReference>
<reference evidence="4" key="1">
    <citation type="journal article" date="2022" name="Int. J. Mol. Sci.">
        <title>Draft Genome of Tanacetum Coccineum: Genomic Comparison of Closely Related Tanacetum-Family Plants.</title>
        <authorList>
            <person name="Yamashiro T."/>
            <person name="Shiraishi A."/>
            <person name="Nakayama K."/>
            <person name="Satake H."/>
        </authorList>
    </citation>
    <scope>NUCLEOTIDE SEQUENCE</scope>
</reference>
<dbReference type="InterPro" id="IPR036397">
    <property type="entry name" value="RNaseH_sf"/>
</dbReference>
<dbReference type="InterPro" id="IPR012337">
    <property type="entry name" value="RNaseH-like_sf"/>
</dbReference>
<dbReference type="Pfam" id="PF13456">
    <property type="entry name" value="RVT_3"/>
    <property type="match status" value="1"/>
</dbReference>
<dbReference type="PANTHER" id="PTHR48475">
    <property type="entry name" value="RIBONUCLEASE H"/>
    <property type="match status" value="1"/>
</dbReference>
<dbReference type="Gene3D" id="3.30.420.10">
    <property type="entry name" value="Ribonuclease H-like superfamily/Ribonuclease H"/>
    <property type="match status" value="1"/>
</dbReference>
<dbReference type="SUPFAM" id="SSF56672">
    <property type="entry name" value="DNA/RNA polymerases"/>
    <property type="match status" value="1"/>
</dbReference>
<keyword evidence="5" id="KW-1185">Reference proteome</keyword>
<dbReference type="InterPro" id="IPR043128">
    <property type="entry name" value="Rev_trsase/Diguanyl_cyclase"/>
</dbReference>
<dbReference type="Pfam" id="PF17921">
    <property type="entry name" value="Integrase_H2C2"/>
    <property type="match status" value="1"/>
</dbReference>
<dbReference type="PANTHER" id="PTHR48475:SF2">
    <property type="entry name" value="RIBONUCLEASE H"/>
    <property type="match status" value="1"/>
</dbReference>
<dbReference type="SUPFAM" id="SSF53098">
    <property type="entry name" value="Ribonuclease H-like"/>
    <property type="match status" value="1"/>
</dbReference>
<dbReference type="Gene3D" id="1.10.340.70">
    <property type="match status" value="1"/>
</dbReference>
<sequence length="582" mass="65864">MIKDVEETLLTLKKVNMKLNPKKCSFGIEEGNFLGYIVTSEGIRANPEKVKVVVSMPSPSNLKQMQRLSGKLAALNRFLSKAVKRAQPCLDTLKKCTNKKDFHWTTKAEEAFQTIKKLIAELPTLTAPKKEEELMVYLSAANEAVSAVLLVEREGRQAPIHYVSRTLQGAEINYPPMEKLALAVVHAARRLRRYFQGHTIKVITDKPISQILNNQEAMGRLAKLGVELEAYGIKYTPKKYNKRTSARRFLGRHNGRGQLYTNIWKLYTDGASNEHRSGAGLILIDPEGAEYSHALRLNFANSNNDVKYEALLAGLRIATKIKVGKLHALVDSKLVASQVEGSYEAKELNERLVDTAEVNAIIEEATRTWMTSIQEYIEKKILPEDVTEARTIREKARNYTIEEGVLYQKSYLGPLLRCIGPQQAKNLIKEIHMGSCRMHDGPRRAVHKAMNAGYFWPSIHQDANNEISSCDSCQVYATIPKLPKNDMISVTSAWPFQKTTPKTSNEETPFSLAYGTEAVIPAEIGIPTRRTIQRSDNEEALRLNLNLLEERRELAAIREARRKQQVEKYYNQRVCHKQFKVG</sequence>
<dbReference type="Gene3D" id="3.30.70.270">
    <property type="match status" value="2"/>
</dbReference>
<dbReference type="InterPro" id="IPR002156">
    <property type="entry name" value="RNaseH_domain"/>
</dbReference>
<dbReference type="Gene3D" id="3.10.20.370">
    <property type="match status" value="1"/>
</dbReference>
<keyword evidence="4" id="KW-0548">Nucleotidyltransferase</keyword>
<feature type="domain" description="RNase H type-1" evidence="1">
    <location>
        <begin position="268"/>
        <end position="353"/>
    </location>
</feature>
<evidence type="ECO:0000259" key="1">
    <source>
        <dbReference type="Pfam" id="PF13456"/>
    </source>
</evidence>
<dbReference type="InterPro" id="IPR041577">
    <property type="entry name" value="RT_RNaseH_2"/>
</dbReference>
<name>A0ABQ5F008_9ASTR</name>
<dbReference type="GO" id="GO:0003964">
    <property type="term" value="F:RNA-directed DNA polymerase activity"/>
    <property type="evidence" value="ECO:0007669"/>
    <property type="project" value="UniProtKB-KW"/>
</dbReference>
<dbReference type="EMBL" id="BQNB010016865">
    <property type="protein sequence ID" value="GJT56656.1"/>
    <property type="molecule type" value="Genomic_DNA"/>
</dbReference>
<evidence type="ECO:0000259" key="2">
    <source>
        <dbReference type="Pfam" id="PF17919"/>
    </source>
</evidence>
<comment type="caution">
    <text evidence="4">The sequence shown here is derived from an EMBL/GenBank/DDBJ whole genome shotgun (WGS) entry which is preliminary data.</text>
</comment>
<keyword evidence="4" id="KW-0695">RNA-directed DNA polymerase</keyword>
<reference evidence="4" key="2">
    <citation type="submission" date="2022-01" db="EMBL/GenBank/DDBJ databases">
        <authorList>
            <person name="Yamashiro T."/>
            <person name="Shiraishi A."/>
            <person name="Satake H."/>
            <person name="Nakayama K."/>
        </authorList>
    </citation>
    <scope>NUCLEOTIDE SEQUENCE</scope>
</reference>
<feature type="domain" description="Reverse transcriptase/retrotransposon-derived protein RNase H-like" evidence="2">
    <location>
        <begin position="104"/>
        <end position="202"/>
    </location>
</feature>
<dbReference type="InterPro" id="IPR043502">
    <property type="entry name" value="DNA/RNA_pol_sf"/>
</dbReference>
<evidence type="ECO:0000259" key="3">
    <source>
        <dbReference type="Pfam" id="PF17921"/>
    </source>
</evidence>
<gene>
    <name evidence="4" type="ORF">Tco_0991710</name>
</gene>
<organism evidence="4 5">
    <name type="scientific">Tanacetum coccineum</name>
    <dbReference type="NCBI Taxonomy" id="301880"/>
    <lineage>
        <taxon>Eukaryota</taxon>
        <taxon>Viridiplantae</taxon>
        <taxon>Streptophyta</taxon>
        <taxon>Embryophyta</taxon>
        <taxon>Tracheophyta</taxon>
        <taxon>Spermatophyta</taxon>
        <taxon>Magnoliopsida</taxon>
        <taxon>eudicotyledons</taxon>
        <taxon>Gunneridae</taxon>
        <taxon>Pentapetalae</taxon>
        <taxon>asterids</taxon>
        <taxon>campanulids</taxon>
        <taxon>Asterales</taxon>
        <taxon>Asteraceae</taxon>
        <taxon>Asteroideae</taxon>
        <taxon>Anthemideae</taxon>
        <taxon>Anthemidinae</taxon>
        <taxon>Tanacetum</taxon>
    </lineage>
</organism>
<accession>A0ABQ5F008</accession>
<proteinExistence type="predicted"/>
<protein>
    <submittedName>
        <fullName evidence="4">Reverse transcriptase domain-containing protein</fullName>
    </submittedName>
</protein>
<evidence type="ECO:0000313" key="5">
    <source>
        <dbReference type="Proteomes" id="UP001151760"/>
    </source>
</evidence>
<dbReference type="Proteomes" id="UP001151760">
    <property type="component" value="Unassembled WGS sequence"/>
</dbReference>
<dbReference type="InterPro" id="IPR041588">
    <property type="entry name" value="Integrase_H2C2"/>
</dbReference>
<feature type="domain" description="Integrase zinc-binding" evidence="3">
    <location>
        <begin position="422"/>
        <end position="476"/>
    </location>
</feature>
<evidence type="ECO:0000313" key="4">
    <source>
        <dbReference type="EMBL" id="GJT56656.1"/>
    </source>
</evidence>